<keyword evidence="3" id="KW-1185">Reference proteome</keyword>
<sequence length="229" mass="26157">MRETITARNTLVFTGAALAATAGALLTLGGYVRREIERRGYPSWEDCRCSFKSNQTIFQVWYSRQEQRGETIVSQEWGSYLSNPPQWVRRFLHHGSQVLATLNPRGRYVERIALSPQEAHRFVTLLHTASAGEAHTEEFTDDSGHMVWRREILHVSHHPLDAYVRRLYPSHVAQERSAQAQTLPAVWDPHRNLPLPIEGSLLETPTGTRIDYIGWTPAQISYCTARLKP</sequence>
<dbReference type="RefSeq" id="WP_129890078.1">
    <property type="nucleotide sequence ID" value="NZ_CP035758.1"/>
</dbReference>
<dbReference type="OrthoDB" id="155478at2"/>
<keyword evidence="1" id="KW-1133">Transmembrane helix</keyword>
<gene>
    <name evidence="2" type="ORF">EPA93_24790</name>
</gene>
<keyword evidence="1" id="KW-0812">Transmembrane</keyword>
<evidence type="ECO:0000313" key="2">
    <source>
        <dbReference type="EMBL" id="QBD79025.1"/>
    </source>
</evidence>
<dbReference type="Proteomes" id="UP000290365">
    <property type="component" value="Chromosome"/>
</dbReference>
<name>A0A4P6JUK0_KTERU</name>
<protein>
    <submittedName>
        <fullName evidence="2">Uncharacterized protein</fullName>
    </submittedName>
</protein>
<evidence type="ECO:0000256" key="1">
    <source>
        <dbReference type="SAM" id="Phobius"/>
    </source>
</evidence>
<accession>A0A4P6JUK0</accession>
<reference evidence="2 3" key="1">
    <citation type="submission" date="2019-01" db="EMBL/GenBank/DDBJ databases">
        <title>Ktedonosporobacter rubrisoli SCAWS-G2.</title>
        <authorList>
            <person name="Huang Y."/>
            <person name="Yan B."/>
        </authorList>
    </citation>
    <scope>NUCLEOTIDE SEQUENCE [LARGE SCALE GENOMIC DNA]</scope>
    <source>
        <strain evidence="2 3">SCAWS-G2</strain>
    </source>
</reference>
<organism evidence="2 3">
    <name type="scientific">Ktedonosporobacter rubrisoli</name>
    <dbReference type="NCBI Taxonomy" id="2509675"/>
    <lineage>
        <taxon>Bacteria</taxon>
        <taxon>Bacillati</taxon>
        <taxon>Chloroflexota</taxon>
        <taxon>Ktedonobacteria</taxon>
        <taxon>Ktedonobacterales</taxon>
        <taxon>Ktedonosporobacteraceae</taxon>
        <taxon>Ktedonosporobacter</taxon>
    </lineage>
</organism>
<dbReference type="KEGG" id="kbs:EPA93_24790"/>
<feature type="transmembrane region" description="Helical" evidence="1">
    <location>
        <begin position="12"/>
        <end position="32"/>
    </location>
</feature>
<dbReference type="AlphaFoldDB" id="A0A4P6JUK0"/>
<dbReference type="EMBL" id="CP035758">
    <property type="protein sequence ID" value="QBD79025.1"/>
    <property type="molecule type" value="Genomic_DNA"/>
</dbReference>
<keyword evidence="1" id="KW-0472">Membrane</keyword>
<proteinExistence type="predicted"/>
<evidence type="ECO:0000313" key="3">
    <source>
        <dbReference type="Proteomes" id="UP000290365"/>
    </source>
</evidence>